<dbReference type="SUPFAM" id="SSF55277">
    <property type="entry name" value="GYF domain"/>
    <property type="match status" value="1"/>
</dbReference>
<dbReference type="PANTHER" id="PTHR14445">
    <property type="entry name" value="GRB10 INTERACTING GYF PROTEIN"/>
    <property type="match status" value="1"/>
</dbReference>
<feature type="compositionally biased region" description="Polar residues" evidence="1">
    <location>
        <begin position="1268"/>
        <end position="1277"/>
    </location>
</feature>
<feature type="compositionally biased region" description="Polar residues" evidence="1">
    <location>
        <begin position="1414"/>
        <end position="1423"/>
    </location>
</feature>
<accession>A0A9Q0YEY4</accession>
<feature type="compositionally biased region" description="Low complexity" evidence="1">
    <location>
        <begin position="1042"/>
        <end position="1090"/>
    </location>
</feature>
<dbReference type="GO" id="GO:0005829">
    <property type="term" value="C:cytosol"/>
    <property type="evidence" value="ECO:0007669"/>
    <property type="project" value="TreeGrafter"/>
</dbReference>
<feature type="region of interest" description="Disordered" evidence="1">
    <location>
        <begin position="1414"/>
        <end position="1437"/>
    </location>
</feature>
<dbReference type="EMBL" id="JAIZAY010000021">
    <property type="protein sequence ID" value="KAJ8021592.1"/>
    <property type="molecule type" value="Genomic_DNA"/>
</dbReference>
<dbReference type="InterPro" id="IPR003169">
    <property type="entry name" value="GYF"/>
</dbReference>
<keyword evidence="4" id="KW-1185">Reference proteome</keyword>
<evidence type="ECO:0000313" key="3">
    <source>
        <dbReference type="EMBL" id="KAJ8021592.1"/>
    </source>
</evidence>
<feature type="compositionally biased region" description="Basic and acidic residues" evidence="1">
    <location>
        <begin position="239"/>
        <end position="285"/>
    </location>
</feature>
<feature type="compositionally biased region" description="Polar residues" evidence="1">
    <location>
        <begin position="393"/>
        <end position="411"/>
    </location>
</feature>
<dbReference type="PROSITE" id="PS50829">
    <property type="entry name" value="GYF"/>
    <property type="match status" value="1"/>
</dbReference>
<feature type="compositionally biased region" description="Low complexity" evidence="1">
    <location>
        <begin position="1212"/>
        <end position="1226"/>
    </location>
</feature>
<name>A0A9Q0YEY4_HOLLE</name>
<dbReference type="Proteomes" id="UP001152320">
    <property type="component" value="Chromosome 21"/>
</dbReference>
<feature type="compositionally biased region" description="Basic and acidic residues" evidence="1">
    <location>
        <begin position="151"/>
        <end position="166"/>
    </location>
</feature>
<feature type="region of interest" description="Disordered" evidence="1">
    <location>
        <begin position="508"/>
        <end position="528"/>
    </location>
</feature>
<feature type="compositionally biased region" description="Polar residues" evidence="1">
    <location>
        <begin position="1245"/>
        <end position="1254"/>
    </location>
</feature>
<dbReference type="InterPro" id="IPR035445">
    <property type="entry name" value="GYF-like_dom_sf"/>
</dbReference>
<proteinExistence type="predicted"/>
<feature type="compositionally biased region" description="Low complexity" evidence="1">
    <location>
        <begin position="1140"/>
        <end position="1159"/>
    </location>
</feature>
<dbReference type="OrthoDB" id="48509at2759"/>
<organism evidence="3 4">
    <name type="scientific">Holothuria leucospilota</name>
    <name type="common">Black long sea cucumber</name>
    <name type="synonym">Mertensiothuria leucospilota</name>
    <dbReference type="NCBI Taxonomy" id="206669"/>
    <lineage>
        <taxon>Eukaryota</taxon>
        <taxon>Metazoa</taxon>
        <taxon>Echinodermata</taxon>
        <taxon>Eleutherozoa</taxon>
        <taxon>Echinozoa</taxon>
        <taxon>Holothuroidea</taxon>
        <taxon>Aspidochirotacea</taxon>
        <taxon>Aspidochirotida</taxon>
        <taxon>Holothuriidae</taxon>
        <taxon>Holothuria</taxon>
    </lineage>
</organism>
<feature type="compositionally biased region" description="Basic and acidic residues" evidence="1">
    <location>
        <begin position="1129"/>
        <end position="1139"/>
    </location>
</feature>
<comment type="caution">
    <text evidence="3">The sequence shown here is derived from an EMBL/GenBank/DDBJ whole genome shotgun (WGS) entry which is preliminary data.</text>
</comment>
<feature type="compositionally biased region" description="Basic and acidic residues" evidence="1">
    <location>
        <begin position="1178"/>
        <end position="1195"/>
    </location>
</feature>
<feature type="compositionally biased region" description="Basic and acidic residues" evidence="1">
    <location>
        <begin position="368"/>
        <end position="390"/>
    </location>
</feature>
<feature type="compositionally biased region" description="Polar residues" evidence="1">
    <location>
        <begin position="1091"/>
        <end position="1118"/>
    </location>
</feature>
<dbReference type="Pfam" id="PF02213">
    <property type="entry name" value="GYF"/>
    <property type="match status" value="1"/>
</dbReference>
<dbReference type="SMART" id="SM00444">
    <property type="entry name" value="GYF"/>
    <property type="match status" value="1"/>
</dbReference>
<sequence>MTETLNFGPEWLRALSTGGGGGGAGTHQFKMAEHRYGREEMLALFSKTDKLPPELAEFQSILRKECQSPLTLSPLSEEERWSFSQSVNSAMAIRATGRGAGGPQQASGRGRGVSRGRGRGRVEYKRSMTYEEDTAFPRREYNRTMSWEESNENRYEKGHRSERGFEEEGSGSPRKVIERERGSTSENWRSPRGERLPSRYEEEDSGWRRAVPRQRLSSREGEDNWRTSGSQAPSRTSWHSRERDRTNSQTEFEHDRDRERDRERDRDGLRDGDRDKSPRERERHYSGRGRYNSQPEEEEMPAWSNLDDAFDEDEIGVFDSSGAFTAVKKSDFEKEEKEKEEKEKAKKVAETDTKEDGGSPEAATDPPPESKKSEDVKEDAKSQKEEKPSSPKDNNVINVQSNLNLSKTTENSSEKIFAAKTEPAVKVRTEILSSTVPVTESVRTEQTPIVETKLPNTEVETPSSSTSSNSLLSSNLASNVLLAQSPVSSEADGVSQLIPGGVVNIGTTGEPQGIGVTPATEDPSKVEDEEDQLQHLEKAAENLMAELDEDEKLADEMNSQTESQLIPTPKIATEEEPLPRALPATHEDAHKWFYKDPQNQVQGPFRSSEMLEWFRAGYFNLNLQVKQGMDETFQPLGTLIKRWGKVPFISSPPPSSPIPPQMLNPTPTPQAPPVAPQPVAPQMSPLTPSGPPISQLPEHWSKIAQVTLLAQKKQQQILQQQQQQQAFQTLLQQQQSLIRVQASRIYQELIQRGKTLTLSQQQVLRQQLVALQQQHQLLLQQQQNWARVQQTLSITSVSHPPSLGGIPQGKMTKPSAMMMKDPQGGGNADEMQISVWDPVPTEKSRSEWSIGVWDPEMAKDITEEDRIKQAHEEAVRRKLEEEQEKILRGQEEKIREEERRKIEELQAKRIEEELKRAQEDQRIMEEIRKQNEMKLKELEAEHKELQAKFSNQPVVGERKSPVEQIKTPEETSQQDELKKLEELHQQQKEQEEQIKQQQEGEKRTPEEDSKLQEEILRKAKELERATREQEERKRETEKQEQLIRQQQENQRQQQEVIRRMQQQQQQQQQAPPKTSQPQAPQTSAPQSTQANNFSLPSSAMWGQQRTIAPPVTTTSAPTLAQIQQIQQQQEERERQDRQRQLQLLQQQQQQQQQQQAQARSVGWASSQSRSAPTSGPKSLREIQEEQARQQLERQRQQSKAAPNIPMATTPVSAGAWGSGSSAGNSSHMAWGSNSATWNRDHGPRSSPNTTSSGTMGFWDDAQDAIARTSGTSNNSNYPPLRSSVAGSNQRQPTNPNMKSRIAKEAENVQRLFQGKVRTDEFSQWCEMALQSMGASVDIPTFVTFLQEVESPYEVHEYVKTYLGDSGESSDFARKFLERRARHKEHQRKQNEQMNAWMVQQVKSTASGMPLMGQGINTTASINDSNKRKDQKGRKRQLVDPSILGFSVGAAERVNMGEIQTIEDS</sequence>
<dbReference type="CDD" id="cd00072">
    <property type="entry name" value="GYF"/>
    <property type="match status" value="1"/>
</dbReference>
<feature type="region of interest" description="Disordered" evidence="1">
    <location>
        <begin position="653"/>
        <end position="679"/>
    </location>
</feature>
<feature type="compositionally biased region" description="Low complexity" evidence="1">
    <location>
        <begin position="455"/>
        <end position="471"/>
    </location>
</feature>
<feature type="compositionally biased region" description="Basic and acidic residues" evidence="1">
    <location>
        <begin position="956"/>
        <end position="1041"/>
    </location>
</feature>
<feature type="domain" description="GYF" evidence="2">
    <location>
        <begin position="589"/>
        <end position="637"/>
    </location>
</feature>
<evidence type="ECO:0000256" key="1">
    <source>
        <dbReference type="SAM" id="MobiDB-lite"/>
    </source>
</evidence>
<reference evidence="3" key="1">
    <citation type="submission" date="2021-10" db="EMBL/GenBank/DDBJ databases">
        <title>Tropical sea cucumber genome reveals ecological adaptation and Cuvierian tubules defense mechanism.</title>
        <authorList>
            <person name="Chen T."/>
        </authorList>
    </citation>
    <scope>NUCLEOTIDE SEQUENCE</scope>
    <source>
        <strain evidence="3">Nanhai2018</strain>
        <tissue evidence="3">Muscle</tissue>
    </source>
</reference>
<evidence type="ECO:0000313" key="4">
    <source>
        <dbReference type="Proteomes" id="UP001152320"/>
    </source>
</evidence>
<evidence type="ECO:0000259" key="2">
    <source>
        <dbReference type="PROSITE" id="PS50829"/>
    </source>
</evidence>
<dbReference type="InterPro" id="IPR051640">
    <property type="entry name" value="GRB10-interact_GYF"/>
</dbReference>
<feature type="compositionally biased region" description="Polar residues" evidence="1">
    <location>
        <begin position="226"/>
        <end position="237"/>
    </location>
</feature>
<feature type="region of interest" description="Disordered" evidence="1">
    <location>
        <begin position="438"/>
        <end position="471"/>
    </location>
</feature>
<feature type="compositionally biased region" description="Basic and acidic residues" evidence="1">
    <location>
        <begin position="175"/>
        <end position="200"/>
    </location>
</feature>
<feature type="compositionally biased region" description="Polar residues" evidence="1">
    <location>
        <begin position="1163"/>
        <end position="1176"/>
    </location>
</feature>
<feature type="region of interest" description="Disordered" evidence="1">
    <location>
        <begin position="944"/>
        <end position="1296"/>
    </location>
</feature>
<dbReference type="PANTHER" id="PTHR14445:SF36">
    <property type="entry name" value="FI03272P-RELATED"/>
    <property type="match status" value="1"/>
</dbReference>
<feature type="compositionally biased region" description="Basic and acidic residues" evidence="1">
    <location>
        <begin position="328"/>
        <end position="357"/>
    </location>
</feature>
<dbReference type="Gene3D" id="3.30.1490.40">
    <property type="match status" value="1"/>
</dbReference>
<feature type="compositionally biased region" description="Polar residues" evidence="1">
    <location>
        <begin position="1284"/>
        <end position="1296"/>
    </location>
</feature>
<gene>
    <name evidence="3" type="ORF">HOLleu_38839</name>
</gene>
<feature type="region of interest" description="Disordered" evidence="1">
    <location>
        <begin position="96"/>
        <end position="422"/>
    </location>
</feature>
<protein>
    <submittedName>
        <fullName evidence="3">GRB10-interacting GYF protein 2</fullName>
    </submittedName>
</protein>
<feature type="compositionally biased region" description="Basic and acidic residues" evidence="1">
    <location>
        <begin position="120"/>
        <end position="142"/>
    </location>
</feature>